<keyword evidence="4" id="KW-1133">Transmembrane helix</keyword>
<proteinExistence type="predicted"/>
<keyword evidence="1" id="KW-0677">Repeat</keyword>
<dbReference type="AlphaFoldDB" id="A0A928Z9F0"/>
<protein>
    <submittedName>
        <fullName evidence="5">Tetratricopeptide repeat protein</fullName>
    </submittedName>
</protein>
<keyword evidence="4" id="KW-0472">Membrane</keyword>
<dbReference type="Gene3D" id="1.25.40.10">
    <property type="entry name" value="Tetratricopeptide repeat domain"/>
    <property type="match status" value="2"/>
</dbReference>
<gene>
    <name evidence="5" type="ORF">IQ235_17675</name>
</gene>
<dbReference type="PANTHER" id="PTHR44858:SF1">
    <property type="entry name" value="UDP-N-ACETYLGLUCOSAMINE--PEPTIDE N-ACETYLGLUCOSAMINYLTRANSFERASE SPINDLY-RELATED"/>
    <property type="match status" value="1"/>
</dbReference>
<keyword evidence="6" id="KW-1185">Reference proteome</keyword>
<dbReference type="InterPro" id="IPR019734">
    <property type="entry name" value="TPR_rpt"/>
</dbReference>
<dbReference type="InterPro" id="IPR050498">
    <property type="entry name" value="Ycf3"/>
</dbReference>
<dbReference type="GO" id="GO:0009279">
    <property type="term" value="C:cell outer membrane"/>
    <property type="evidence" value="ECO:0007669"/>
    <property type="project" value="TreeGrafter"/>
</dbReference>
<dbReference type="SMART" id="SM00028">
    <property type="entry name" value="TPR"/>
    <property type="match status" value="4"/>
</dbReference>
<evidence type="ECO:0000256" key="3">
    <source>
        <dbReference type="PROSITE-ProRule" id="PRU00339"/>
    </source>
</evidence>
<evidence type="ECO:0000256" key="4">
    <source>
        <dbReference type="SAM" id="Phobius"/>
    </source>
</evidence>
<dbReference type="InterPro" id="IPR011990">
    <property type="entry name" value="TPR-like_helical_dom_sf"/>
</dbReference>
<evidence type="ECO:0000313" key="5">
    <source>
        <dbReference type="EMBL" id="MBE9042595.1"/>
    </source>
</evidence>
<keyword evidence="4" id="KW-0812">Transmembrane</keyword>
<feature type="repeat" description="TPR" evidence="3">
    <location>
        <begin position="289"/>
        <end position="322"/>
    </location>
</feature>
<dbReference type="PROSITE" id="PS50293">
    <property type="entry name" value="TPR_REGION"/>
    <property type="match status" value="1"/>
</dbReference>
<keyword evidence="2 3" id="KW-0802">TPR repeat</keyword>
<comment type="caution">
    <text evidence="5">The sequence shown here is derived from an EMBL/GenBank/DDBJ whole genome shotgun (WGS) entry which is preliminary data.</text>
</comment>
<evidence type="ECO:0000256" key="1">
    <source>
        <dbReference type="ARBA" id="ARBA00022737"/>
    </source>
</evidence>
<feature type="transmembrane region" description="Helical" evidence="4">
    <location>
        <begin position="17"/>
        <end position="37"/>
    </location>
</feature>
<dbReference type="CDD" id="cd05709">
    <property type="entry name" value="S2P-M50"/>
    <property type="match status" value="1"/>
</dbReference>
<dbReference type="Proteomes" id="UP000621799">
    <property type="component" value="Unassembled WGS sequence"/>
</dbReference>
<dbReference type="SUPFAM" id="SSF48452">
    <property type="entry name" value="TPR-like"/>
    <property type="match status" value="1"/>
</dbReference>
<dbReference type="PANTHER" id="PTHR44858">
    <property type="entry name" value="TETRATRICOPEPTIDE REPEAT PROTEIN 6"/>
    <property type="match status" value="1"/>
</dbReference>
<evidence type="ECO:0000256" key="2">
    <source>
        <dbReference type="ARBA" id="ARBA00022803"/>
    </source>
</evidence>
<reference evidence="5" key="1">
    <citation type="submission" date="2020-10" db="EMBL/GenBank/DDBJ databases">
        <authorList>
            <person name="Castelo-Branco R."/>
            <person name="Eusebio N."/>
            <person name="Adriana R."/>
            <person name="Vieira A."/>
            <person name="Brugerolle De Fraissinette N."/>
            <person name="Rezende De Castro R."/>
            <person name="Schneider M.P."/>
            <person name="Vasconcelos V."/>
            <person name="Leao P.N."/>
        </authorList>
    </citation>
    <scope>NUCLEOTIDE SEQUENCE</scope>
    <source>
        <strain evidence="5">LEGE 11467</strain>
    </source>
</reference>
<feature type="repeat" description="TPR" evidence="3">
    <location>
        <begin position="255"/>
        <end position="288"/>
    </location>
</feature>
<name>A0A928Z9F0_9CYAN</name>
<dbReference type="EMBL" id="JADEXN010000392">
    <property type="protein sequence ID" value="MBE9042595.1"/>
    <property type="molecule type" value="Genomic_DNA"/>
</dbReference>
<feature type="transmembrane region" description="Helical" evidence="4">
    <location>
        <begin position="152"/>
        <end position="174"/>
    </location>
</feature>
<accession>A0A928Z9F0</accession>
<dbReference type="GO" id="GO:0046813">
    <property type="term" value="P:receptor-mediated virion attachment to host cell"/>
    <property type="evidence" value="ECO:0007669"/>
    <property type="project" value="TreeGrafter"/>
</dbReference>
<sequence length="387" mass="43477">MAIAFHNGSYPDWTNKAAWVLIGLNLFNLLPIYPLDGGRIVDLLLFSRYPYLGILFQVFGVIVLALFGLGNPMLMAFPILIAASIPNSFRTAKAHGKLRQAAIENPIADRNNFLYAIFASLKQLGYEKLPFATRHALAKELVQRRYQLRDRWITRIGLLMLYCGSLFGGIAGMLQAVAPGWWQRVAYAFETPEQIQQRMAIDRQREIDRATKALEANPNDIEAYIQRAQARSWLEDVRGAKADYDRVVSLATDEVRSYLERASFYAETENYQQAVLDYDRALALDPKDPIVYDLRASARSLSGDVSGAIADYTKVIELDPDDIWAYIYRGSTKLEMEDYSGAIADANAAIAIDANEPDSYYLRSEARRLSGNEQGAIADEQTADALY</sequence>
<organism evidence="5 6">
    <name type="scientific">Zarconia navalis LEGE 11467</name>
    <dbReference type="NCBI Taxonomy" id="1828826"/>
    <lineage>
        <taxon>Bacteria</taxon>
        <taxon>Bacillati</taxon>
        <taxon>Cyanobacteriota</taxon>
        <taxon>Cyanophyceae</taxon>
        <taxon>Oscillatoriophycideae</taxon>
        <taxon>Oscillatoriales</taxon>
        <taxon>Oscillatoriales incertae sedis</taxon>
        <taxon>Zarconia</taxon>
        <taxon>Zarconia navalis</taxon>
    </lineage>
</organism>
<evidence type="ECO:0000313" key="6">
    <source>
        <dbReference type="Proteomes" id="UP000621799"/>
    </source>
</evidence>
<feature type="transmembrane region" description="Helical" evidence="4">
    <location>
        <begin position="49"/>
        <end position="67"/>
    </location>
</feature>
<dbReference type="Pfam" id="PF13181">
    <property type="entry name" value="TPR_8"/>
    <property type="match status" value="2"/>
</dbReference>
<dbReference type="RefSeq" id="WP_264322755.1">
    <property type="nucleotide sequence ID" value="NZ_JADEXN010000392.1"/>
</dbReference>
<dbReference type="PROSITE" id="PS50005">
    <property type="entry name" value="TPR"/>
    <property type="match status" value="2"/>
</dbReference>